<feature type="signal peptide" evidence="1">
    <location>
        <begin position="1"/>
        <end position="34"/>
    </location>
</feature>
<dbReference type="InParanoid" id="A0A2S8SV41"/>
<evidence type="ECO:0000256" key="1">
    <source>
        <dbReference type="SAM" id="SignalP"/>
    </source>
</evidence>
<dbReference type="AlphaFoldDB" id="A0A2S8SV41"/>
<protein>
    <submittedName>
        <fullName evidence="2">Uncharacterized protein</fullName>
    </submittedName>
</protein>
<name>A0A2S8SV41_9BACT</name>
<gene>
    <name evidence="2" type="ORF">B1R32_104154</name>
</gene>
<sequence>MQNARCRVCSNLFVRFSSLFLTLTSFIFCGAAHAQAPKTWNFADAKFKEDAASPLVSPYAAPGGAPSSVRIERKAGALRFTNGAGGSFGLKFNVAPFDAAQFPTIVFNYTRSANTKINFFFKVNGSYYGVIFSGPNRVRPGSFLLGSVPSVGERGRVVIPLRDWLRRFQPKAEKLQVEEMLAGNWDNEGYLLAGIGGNGPGATWSLSSFTLQNATDSTSAVRFGTPAFEGNRIVWPILSGTLDTTKAVFGLDDTQKFGFDSRFLRLETALDAKNAVVQRVVFDAGDAGLVFKDGQKLNLSLESAKESLVFSLGSHASGVPLPRLKWNNLDAPDTLLNSDFEMLGSAEEFAEGGNALVQLDAALPASGQNSLQFTNPRTASTFDKNFKIAPFDAAQFPVLTFAYRNDDRLRLDFRLRWEDKNYFVRFTDRDGAQTKLGEIENIADNQWHRAQISLLDWMKKARPDATNFKVDYFGVSDDAWMGNARAVKWNLDDFRAAPRQSEAIRALTTLRDVAGVSAVSYLIDQKSEGDVDRTPEGGPKLDISLAGRPSGLYWLHLRAQNGSGVWSEVAHFPFFVG</sequence>
<proteinExistence type="predicted"/>
<comment type="caution">
    <text evidence="2">The sequence shown here is derived from an EMBL/GenBank/DDBJ whole genome shotgun (WGS) entry which is preliminary data.</text>
</comment>
<dbReference type="EMBL" id="NIGF01000004">
    <property type="protein sequence ID" value="PQV64660.1"/>
    <property type="molecule type" value="Genomic_DNA"/>
</dbReference>
<dbReference type="Proteomes" id="UP000237684">
    <property type="component" value="Unassembled WGS sequence"/>
</dbReference>
<accession>A0A2S8SV41</accession>
<reference evidence="2 3" key="1">
    <citation type="journal article" date="2018" name="Syst. Appl. Microbiol.">
        <title>Abditibacterium utsteinense sp. nov., the first cultivated member of candidate phylum FBP, isolated from ice-free Antarctic soil samples.</title>
        <authorList>
            <person name="Tahon G."/>
            <person name="Tytgat B."/>
            <person name="Lebbe L."/>
            <person name="Carlier A."/>
            <person name="Willems A."/>
        </authorList>
    </citation>
    <scope>NUCLEOTIDE SEQUENCE [LARGE SCALE GENOMIC DNA]</scope>
    <source>
        <strain evidence="2 3">LMG 29911</strain>
    </source>
</reference>
<feature type="chain" id="PRO_5015556187" evidence="1">
    <location>
        <begin position="35"/>
        <end position="577"/>
    </location>
</feature>
<evidence type="ECO:0000313" key="2">
    <source>
        <dbReference type="EMBL" id="PQV64660.1"/>
    </source>
</evidence>
<organism evidence="2 3">
    <name type="scientific">Abditibacterium utsteinense</name>
    <dbReference type="NCBI Taxonomy" id="1960156"/>
    <lineage>
        <taxon>Bacteria</taxon>
        <taxon>Pseudomonadati</taxon>
        <taxon>Abditibacteriota</taxon>
        <taxon>Abditibacteriia</taxon>
        <taxon>Abditibacteriales</taxon>
        <taxon>Abditibacteriaceae</taxon>
        <taxon>Abditibacterium</taxon>
    </lineage>
</organism>
<evidence type="ECO:0000313" key="3">
    <source>
        <dbReference type="Proteomes" id="UP000237684"/>
    </source>
</evidence>
<keyword evidence="3" id="KW-1185">Reference proteome</keyword>
<keyword evidence="1" id="KW-0732">Signal</keyword>